<organism evidence="1 2">
    <name type="scientific">Dentiscutata heterogama</name>
    <dbReference type="NCBI Taxonomy" id="1316150"/>
    <lineage>
        <taxon>Eukaryota</taxon>
        <taxon>Fungi</taxon>
        <taxon>Fungi incertae sedis</taxon>
        <taxon>Mucoromycota</taxon>
        <taxon>Glomeromycotina</taxon>
        <taxon>Glomeromycetes</taxon>
        <taxon>Diversisporales</taxon>
        <taxon>Gigasporaceae</taxon>
        <taxon>Dentiscutata</taxon>
    </lineage>
</organism>
<keyword evidence="2" id="KW-1185">Reference proteome</keyword>
<gene>
    <name evidence="1" type="ORF">DHETER_LOCUS7034</name>
</gene>
<protein>
    <submittedName>
        <fullName evidence="1">15387_t:CDS:1</fullName>
    </submittedName>
</protein>
<evidence type="ECO:0000313" key="1">
    <source>
        <dbReference type="EMBL" id="CAG8595514.1"/>
    </source>
</evidence>
<dbReference type="EMBL" id="CAJVPU010009500">
    <property type="protein sequence ID" value="CAG8595514.1"/>
    <property type="molecule type" value="Genomic_DNA"/>
</dbReference>
<accession>A0ACA9MLZ6</accession>
<reference evidence="1" key="1">
    <citation type="submission" date="2021-06" db="EMBL/GenBank/DDBJ databases">
        <authorList>
            <person name="Kallberg Y."/>
            <person name="Tangrot J."/>
            <person name="Rosling A."/>
        </authorList>
    </citation>
    <scope>NUCLEOTIDE SEQUENCE</scope>
    <source>
        <strain evidence="1">IL203A</strain>
    </source>
</reference>
<name>A0ACA9MLZ6_9GLOM</name>
<evidence type="ECO:0000313" key="2">
    <source>
        <dbReference type="Proteomes" id="UP000789702"/>
    </source>
</evidence>
<dbReference type="Proteomes" id="UP000789702">
    <property type="component" value="Unassembled WGS sequence"/>
</dbReference>
<sequence length="126" mass="14948">MSGYKNASSSNEKLINDLFKNASSEEELALSFEEVLEEELFVLYQFVEQQQKNNANFLSSDLTMFQLFPKRSIRSDNTELKRLKRKRYEQIRHARINDSLKKLKDYLSIYKMSKVEILKEGKHSFL</sequence>
<proteinExistence type="predicted"/>
<comment type="caution">
    <text evidence="1">The sequence shown here is derived from an EMBL/GenBank/DDBJ whole genome shotgun (WGS) entry which is preliminary data.</text>
</comment>